<evidence type="ECO:0000256" key="3">
    <source>
        <dbReference type="ARBA" id="ARBA00022692"/>
    </source>
</evidence>
<dbReference type="NCBIfam" id="TIGR00815">
    <property type="entry name" value="sulP"/>
    <property type="match status" value="1"/>
</dbReference>
<feature type="transmembrane region" description="Helical" evidence="6">
    <location>
        <begin position="172"/>
        <end position="194"/>
    </location>
</feature>
<dbReference type="Pfam" id="PF00916">
    <property type="entry name" value="Sulfate_transp"/>
    <property type="match status" value="1"/>
</dbReference>
<evidence type="ECO:0000256" key="5">
    <source>
        <dbReference type="ARBA" id="ARBA00023136"/>
    </source>
</evidence>
<evidence type="ECO:0000256" key="4">
    <source>
        <dbReference type="ARBA" id="ARBA00022989"/>
    </source>
</evidence>
<dbReference type="AlphaFoldDB" id="A0A9D4ZNA8"/>
<dbReference type="InterPro" id="IPR011547">
    <property type="entry name" value="SLC26A/SulP_dom"/>
</dbReference>
<dbReference type="FunFam" id="3.30.750.24:FF:000002">
    <property type="entry name" value="Sulfate transporter 31"/>
    <property type="match status" value="1"/>
</dbReference>
<feature type="transmembrane region" description="Helical" evidence="6">
    <location>
        <begin position="113"/>
        <end position="129"/>
    </location>
</feature>
<feature type="transmembrane region" description="Helical" evidence="6">
    <location>
        <begin position="461"/>
        <end position="489"/>
    </location>
</feature>
<accession>A0A9D4ZNA8</accession>
<dbReference type="GO" id="GO:0016020">
    <property type="term" value="C:membrane"/>
    <property type="evidence" value="ECO:0007669"/>
    <property type="project" value="UniProtKB-SubCell"/>
</dbReference>
<feature type="transmembrane region" description="Helical" evidence="6">
    <location>
        <begin position="87"/>
        <end position="107"/>
    </location>
</feature>
<dbReference type="InterPro" id="IPR036513">
    <property type="entry name" value="STAS_dom_sf"/>
</dbReference>
<reference evidence="8" key="1">
    <citation type="submission" date="2021-01" db="EMBL/GenBank/DDBJ databases">
        <title>Adiantum capillus-veneris genome.</title>
        <authorList>
            <person name="Fang Y."/>
            <person name="Liao Q."/>
        </authorList>
    </citation>
    <scope>NUCLEOTIDE SEQUENCE</scope>
    <source>
        <strain evidence="8">H3</strain>
        <tissue evidence="8">Leaf</tissue>
    </source>
</reference>
<feature type="transmembrane region" description="Helical" evidence="6">
    <location>
        <begin position="328"/>
        <end position="351"/>
    </location>
</feature>
<comment type="subcellular location">
    <subcellularLocation>
        <location evidence="1">Membrane</location>
        <topology evidence="1">Multi-pass membrane protein</topology>
    </subcellularLocation>
</comment>
<feature type="domain" description="STAS" evidence="7">
    <location>
        <begin position="513"/>
        <end position="634"/>
    </location>
</feature>
<protein>
    <recommendedName>
        <fullName evidence="7">STAS domain-containing protein</fullName>
    </recommendedName>
</protein>
<keyword evidence="2" id="KW-0813">Transport</keyword>
<dbReference type="InterPro" id="IPR002645">
    <property type="entry name" value="STAS_dom"/>
</dbReference>
<keyword evidence="9" id="KW-1185">Reference proteome</keyword>
<dbReference type="OrthoDB" id="288203at2759"/>
<evidence type="ECO:0000313" key="8">
    <source>
        <dbReference type="EMBL" id="KAI5081938.1"/>
    </source>
</evidence>
<sequence length="679" mass="74926">MRVSQIHSVSDFHGTLGMDKAQSSSVRVKRVLPLQRPTDEGVEQSKESLKKWRLSWPSSWIEWLQIFIPCVRWLRTYDFRSYLKTDLMAGITVGTMLVPQAMSYAALAGLESIYGLYAGLVPVFAYAIFGSSRQLAVGPVALVSLLVSNVLAKVVDLQEDQSDEAVQYYSDLAILLALMVGVIECLMGILRLGWLIRFISHTVISGFTSASAIVIALSQTKYFLGYSVTRSSKIIPLFESIFSGIGEFKWRPFALGCVMLGILLTMKHLGKTRKKLRLVRAAGPLTAVIIGTLFAWVFSPADITLVGAIPQGLPQFLVPKHFDKVPDLIGTAFLISGVAILESVGIAKALAAKHGYEIDSNQELFGLGVANVCGSFFSAYPTTGSFSRSAVNNESGAKTGLAGIITGAVMAAALIFLTPVFAHVPQCTLAAIVVSAVLGLIDYEEPMFLWDVDKRDFLLWMASFVFTLFLGIEIGVLIAVGLSLAFVIYESANPHVAILGRLPGTTVYRNIQQYPEAYTYQGIVIVRIDAPMYFANISFIKERLRKYELQSEGNEQSSKQVQYIILELAPVTHIDSSAVLALKELYEEFKARNIQMALSNPNHQVMVTLGKSHIPEIMGKEWYFVRVHDAVQVCLLHMQRRQPDAEGQDQYYDYLSQNSKGRMLTDSEAAPLLTRKGDV</sequence>
<evidence type="ECO:0000259" key="7">
    <source>
        <dbReference type="PROSITE" id="PS50801"/>
    </source>
</evidence>
<proteinExistence type="predicted"/>
<keyword evidence="3 6" id="KW-0812">Transmembrane</keyword>
<dbReference type="PROSITE" id="PS50801">
    <property type="entry name" value="STAS"/>
    <property type="match status" value="1"/>
</dbReference>
<evidence type="ECO:0000256" key="1">
    <source>
        <dbReference type="ARBA" id="ARBA00004141"/>
    </source>
</evidence>
<dbReference type="InterPro" id="IPR001902">
    <property type="entry name" value="SLC26A/SulP_fam"/>
</dbReference>
<dbReference type="CDD" id="cd07042">
    <property type="entry name" value="STAS_SulP_like_sulfate_transporter"/>
    <property type="match status" value="1"/>
</dbReference>
<comment type="caution">
    <text evidence="8">The sequence shown here is derived from an EMBL/GenBank/DDBJ whole genome shotgun (WGS) entry which is preliminary data.</text>
</comment>
<gene>
    <name evidence="8" type="ORF">GOP47_0001681</name>
</gene>
<dbReference type="GO" id="GO:0055085">
    <property type="term" value="P:transmembrane transport"/>
    <property type="evidence" value="ECO:0007669"/>
    <property type="project" value="InterPro"/>
</dbReference>
<dbReference type="Gene3D" id="3.30.750.24">
    <property type="entry name" value="STAS domain"/>
    <property type="match status" value="1"/>
</dbReference>
<feature type="transmembrane region" description="Helical" evidence="6">
    <location>
        <begin position="363"/>
        <end position="380"/>
    </location>
</feature>
<feature type="transmembrane region" description="Helical" evidence="6">
    <location>
        <begin position="400"/>
        <end position="417"/>
    </location>
</feature>
<keyword evidence="4 6" id="KW-1133">Transmembrane helix</keyword>
<organism evidence="8 9">
    <name type="scientific">Adiantum capillus-veneris</name>
    <name type="common">Maidenhair fern</name>
    <dbReference type="NCBI Taxonomy" id="13818"/>
    <lineage>
        <taxon>Eukaryota</taxon>
        <taxon>Viridiplantae</taxon>
        <taxon>Streptophyta</taxon>
        <taxon>Embryophyta</taxon>
        <taxon>Tracheophyta</taxon>
        <taxon>Polypodiopsida</taxon>
        <taxon>Polypodiidae</taxon>
        <taxon>Polypodiales</taxon>
        <taxon>Pteridineae</taxon>
        <taxon>Pteridaceae</taxon>
        <taxon>Vittarioideae</taxon>
        <taxon>Adiantum</taxon>
    </lineage>
</organism>
<keyword evidence="5 6" id="KW-0472">Membrane</keyword>
<dbReference type="Pfam" id="PF01740">
    <property type="entry name" value="STAS"/>
    <property type="match status" value="1"/>
</dbReference>
<evidence type="ECO:0000256" key="6">
    <source>
        <dbReference type="SAM" id="Phobius"/>
    </source>
</evidence>
<dbReference type="PANTHER" id="PTHR11814">
    <property type="entry name" value="SULFATE TRANSPORTER"/>
    <property type="match status" value="1"/>
</dbReference>
<evidence type="ECO:0000313" key="9">
    <source>
        <dbReference type="Proteomes" id="UP000886520"/>
    </source>
</evidence>
<name>A0A9D4ZNA8_ADICA</name>
<evidence type="ECO:0000256" key="2">
    <source>
        <dbReference type="ARBA" id="ARBA00022448"/>
    </source>
</evidence>
<dbReference type="SUPFAM" id="SSF52091">
    <property type="entry name" value="SpoIIaa-like"/>
    <property type="match status" value="1"/>
</dbReference>
<feature type="transmembrane region" description="Helical" evidence="6">
    <location>
        <begin position="136"/>
        <end position="152"/>
    </location>
</feature>
<dbReference type="EMBL" id="JABFUD020000003">
    <property type="protein sequence ID" value="KAI5081938.1"/>
    <property type="molecule type" value="Genomic_DNA"/>
</dbReference>
<feature type="transmembrane region" description="Helical" evidence="6">
    <location>
        <begin position="278"/>
        <end position="298"/>
    </location>
</feature>
<dbReference type="Proteomes" id="UP000886520">
    <property type="component" value="Chromosome 2"/>
</dbReference>